<proteinExistence type="predicted"/>
<organism evidence="1 2">
    <name type="scientific">Racocetra fulgida</name>
    <dbReference type="NCBI Taxonomy" id="60492"/>
    <lineage>
        <taxon>Eukaryota</taxon>
        <taxon>Fungi</taxon>
        <taxon>Fungi incertae sedis</taxon>
        <taxon>Mucoromycota</taxon>
        <taxon>Glomeromycotina</taxon>
        <taxon>Glomeromycetes</taxon>
        <taxon>Diversisporales</taxon>
        <taxon>Gigasporaceae</taxon>
        <taxon>Racocetra</taxon>
    </lineage>
</organism>
<dbReference type="Proteomes" id="UP000789396">
    <property type="component" value="Unassembled WGS sequence"/>
</dbReference>
<dbReference type="AlphaFoldDB" id="A0A9N8WKY2"/>
<gene>
    <name evidence="1" type="ORF">RFULGI_LOCUS2079</name>
</gene>
<name>A0A9N8WKY2_9GLOM</name>
<reference evidence="1" key="1">
    <citation type="submission" date="2021-06" db="EMBL/GenBank/DDBJ databases">
        <authorList>
            <person name="Kallberg Y."/>
            <person name="Tangrot J."/>
            <person name="Rosling A."/>
        </authorList>
    </citation>
    <scope>NUCLEOTIDE SEQUENCE</scope>
    <source>
        <strain evidence="1">IN212</strain>
    </source>
</reference>
<comment type="caution">
    <text evidence="1">The sequence shown here is derived from an EMBL/GenBank/DDBJ whole genome shotgun (WGS) entry which is preliminary data.</text>
</comment>
<accession>A0A9N8WKY2</accession>
<dbReference type="OrthoDB" id="2487863at2759"/>
<feature type="non-terminal residue" evidence="1">
    <location>
        <position position="138"/>
    </location>
</feature>
<evidence type="ECO:0000313" key="2">
    <source>
        <dbReference type="Proteomes" id="UP000789396"/>
    </source>
</evidence>
<sequence>MIISTIKAYIDQNMATQTNLINKLNERLDLCFNQLNNKEQTSQPSNTNLQHSNIAPLTHNHEFNLAQHEKNNNTHNTNQQSNCPLTPILNNLIISSNSHGATQEAAHTTFTTNASGQGIHTAQFNLSHHITASGPPVL</sequence>
<keyword evidence="2" id="KW-1185">Reference proteome</keyword>
<evidence type="ECO:0000313" key="1">
    <source>
        <dbReference type="EMBL" id="CAG8493171.1"/>
    </source>
</evidence>
<protein>
    <submittedName>
        <fullName evidence="1">4630_t:CDS:1</fullName>
    </submittedName>
</protein>
<dbReference type="EMBL" id="CAJVPZ010001472">
    <property type="protein sequence ID" value="CAG8493171.1"/>
    <property type="molecule type" value="Genomic_DNA"/>
</dbReference>